<keyword evidence="6 14" id="KW-0406">Ion transport</keyword>
<protein>
    <submittedName>
        <fullName evidence="17">Uncharacterized protein</fullName>
    </submittedName>
</protein>
<evidence type="ECO:0000256" key="14">
    <source>
        <dbReference type="RuleBase" id="RU000687"/>
    </source>
</evidence>
<dbReference type="NCBIfam" id="TIGR00860">
    <property type="entry name" value="LIC"/>
    <property type="match status" value="1"/>
</dbReference>
<evidence type="ECO:0000313" key="17">
    <source>
        <dbReference type="EMBL" id="CAH3016547.1"/>
    </source>
</evidence>
<keyword evidence="18" id="KW-1185">Reference proteome</keyword>
<dbReference type="CDD" id="cd18997">
    <property type="entry name" value="LGIC_ECD_nAChR"/>
    <property type="match status" value="1"/>
</dbReference>
<feature type="domain" description="Neurotransmitter-gated ion-channel transmembrane" evidence="16">
    <location>
        <begin position="248"/>
        <end position="545"/>
    </location>
</feature>
<evidence type="ECO:0000256" key="2">
    <source>
        <dbReference type="ARBA" id="ARBA00022475"/>
    </source>
</evidence>
<gene>
    <name evidence="17" type="ORF">PEVE_00030375</name>
</gene>
<keyword evidence="4 14" id="KW-1133">Transmembrane helix</keyword>
<comment type="similarity">
    <text evidence="14">Belongs to the ligand-gated ion channel (TC 1.A.9) family.</text>
</comment>
<dbReference type="PRINTS" id="PR00254">
    <property type="entry name" value="NICOTINICR"/>
</dbReference>
<evidence type="ECO:0000256" key="3">
    <source>
        <dbReference type="ARBA" id="ARBA00022692"/>
    </source>
</evidence>
<keyword evidence="10" id="KW-0325">Glycoprotein</keyword>
<keyword evidence="2" id="KW-1003">Cell membrane</keyword>
<dbReference type="Gene3D" id="2.70.170.10">
    <property type="entry name" value="Neurotransmitter-gated ion-channel ligand-binding domain"/>
    <property type="match status" value="1"/>
</dbReference>
<dbReference type="PANTHER" id="PTHR18945">
    <property type="entry name" value="NEUROTRANSMITTER GATED ION CHANNEL"/>
    <property type="match status" value="1"/>
</dbReference>
<comment type="subcellular location">
    <subcellularLocation>
        <location evidence="13">Synaptic cell membrane</location>
        <topology evidence="13">Multi-pass membrane protein</topology>
    </subcellularLocation>
</comment>
<feature type="transmembrane region" description="Helical" evidence="14">
    <location>
        <begin position="273"/>
        <end position="294"/>
    </location>
</feature>
<evidence type="ECO:0000256" key="9">
    <source>
        <dbReference type="ARBA" id="ARBA00023170"/>
    </source>
</evidence>
<keyword evidence="12 14" id="KW-0407">Ion channel</keyword>
<evidence type="ECO:0000256" key="12">
    <source>
        <dbReference type="ARBA" id="ARBA00023303"/>
    </source>
</evidence>
<evidence type="ECO:0000256" key="4">
    <source>
        <dbReference type="ARBA" id="ARBA00022989"/>
    </source>
</evidence>
<evidence type="ECO:0000256" key="13">
    <source>
        <dbReference type="ARBA" id="ARBA00034099"/>
    </source>
</evidence>
<evidence type="ECO:0000259" key="16">
    <source>
        <dbReference type="Pfam" id="PF02932"/>
    </source>
</evidence>
<dbReference type="Pfam" id="PF02932">
    <property type="entry name" value="Neur_chan_memb"/>
    <property type="match status" value="1"/>
</dbReference>
<dbReference type="PROSITE" id="PS00236">
    <property type="entry name" value="NEUROTR_ION_CHANNEL"/>
    <property type="match status" value="1"/>
</dbReference>
<dbReference type="Proteomes" id="UP001159427">
    <property type="component" value="Unassembled WGS sequence"/>
</dbReference>
<evidence type="ECO:0000256" key="6">
    <source>
        <dbReference type="ARBA" id="ARBA00023065"/>
    </source>
</evidence>
<feature type="transmembrane region" description="Helical" evidence="14">
    <location>
        <begin position="242"/>
        <end position="266"/>
    </location>
</feature>
<reference evidence="17 18" key="1">
    <citation type="submission" date="2022-05" db="EMBL/GenBank/DDBJ databases">
        <authorList>
            <consortium name="Genoscope - CEA"/>
            <person name="William W."/>
        </authorList>
    </citation>
    <scope>NUCLEOTIDE SEQUENCE [LARGE SCALE GENOMIC DNA]</scope>
</reference>
<evidence type="ECO:0000256" key="7">
    <source>
        <dbReference type="ARBA" id="ARBA00023136"/>
    </source>
</evidence>
<feature type="transmembrane region" description="Helical" evidence="14">
    <location>
        <begin position="306"/>
        <end position="330"/>
    </location>
</feature>
<evidence type="ECO:0000256" key="5">
    <source>
        <dbReference type="ARBA" id="ARBA00023018"/>
    </source>
</evidence>
<dbReference type="InterPro" id="IPR006029">
    <property type="entry name" value="Neurotrans-gated_channel_TM"/>
</dbReference>
<evidence type="ECO:0000256" key="11">
    <source>
        <dbReference type="ARBA" id="ARBA00023286"/>
    </source>
</evidence>
<feature type="transmembrane region" description="Helical" evidence="14">
    <location>
        <begin position="520"/>
        <end position="546"/>
    </location>
</feature>
<dbReference type="SUPFAM" id="SSF90112">
    <property type="entry name" value="Neurotransmitter-gated ion-channel transmembrane pore"/>
    <property type="match status" value="1"/>
</dbReference>
<feature type="non-terminal residue" evidence="17">
    <location>
        <position position="1"/>
    </location>
</feature>
<keyword evidence="1 14" id="KW-0813">Transport</keyword>
<keyword evidence="3 14" id="KW-0812">Transmembrane</keyword>
<evidence type="ECO:0000259" key="15">
    <source>
        <dbReference type="Pfam" id="PF02931"/>
    </source>
</evidence>
<dbReference type="CDD" id="cd19051">
    <property type="entry name" value="LGIC_TM_cation"/>
    <property type="match status" value="1"/>
</dbReference>
<evidence type="ECO:0000256" key="10">
    <source>
        <dbReference type="ARBA" id="ARBA00023180"/>
    </source>
</evidence>
<name>A0ABN8LHF7_9CNID</name>
<keyword evidence="7 14" id="KW-0472">Membrane</keyword>
<sequence>RHEENVNQYNPATVFVSENRTSDITQSDGIEGRLRKKLFGSGYDPELRPVMNQSDKVTVTLGVSLHQIIEVNEKNQFITVSLWVRQIWFDPFLTWNESEYAGIKQINIDAKSAWIPDIYLYNNADAQNDGALDRFKTKIVLSSNGRNMWLGPVLLTFSCKINVNFFPFDEQLCSMKFGSWTYDGYRVDVQMENDEGDIKKFISNGEWDLITMKVQRNEFIYVCCPEPYPDVTYTVQIRRRTMYYFMNLIIPCALITSLTLLSFFLPPDSGERITLVITSLLAMTVFMLIVAEIMPATSEVVPLISIYYTGIMFEVALSLIATCMVLKCYYNNPAVTEMPEWIRVIVLNWLAKIVRVKVPAGLINAMEKHVQEQEEVREEIEFERRNSIISQPTTRQRCFSSPGDFQSKPCTTSSPYCVRSRSRTVSSEPRESGFEREALSTTGLPKLFHKFESSLQSIDEEETNSWAPALSAPSNAAHSMEVITKEALLKQDILLNNVRRLVHVTRKKEKNDIKREEWKIVASIVDACFFWLFMGALLISTLVIFLQAPSY</sequence>
<keyword evidence="8" id="KW-1015">Disulfide bond</keyword>
<proteinExistence type="inferred from homology"/>
<dbReference type="InterPro" id="IPR018000">
    <property type="entry name" value="Neurotransmitter_ion_chnl_CS"/>
</dbReference>
<dbReference type="InterPro" id="IPR002394">
    <property type="entry name" value="Nicotinic_acetylcholine_rcpt"/>
</dbReference>
<keyword evidence="11" id="KW-1071">Ligand-gated ion channel</keyword>
<dbReference type="PRINTS" id="PR00252">
    <property type="entry name" value="NRIONCHANNEL"/>
</dbReference>
<dbReference type="InterPro" id="IPR006202">
    <property type="entry name" value="Neur_chan_lig-bd"/>
</dbReference>
<dbReference type="InterPro" id="IPR038050">
    <property type="entry name" value="Neuro_actylchol_rec"/>
</dbReference>
<feature type="domain" description="Neurotransmitter-gated ion-channel ligand-binding" evidence="15">
    <location>
        <begin position="32"/>
        <end position="241"/>
    </location>
</feature>
<dbReference type="SUPFAM" id="SSF63712">
    <property type="entry name" value="Nicotinic receptor ligand binding domain-like"/>
    <property type="match status" value="1"/>
</dbReference>
<dbReference type="Gene3D" id="1.20.58.390">
    <property type="entry name" value="Neurotransmitter-gated ion-channel transmembrane domain"/>
    <property type="match status" value="2"/>
</dbReference>
<dbReference type="InterPro" id="IPR036734">
    <property type="entry name" value="Neur_chan_lig-bd_sf"/>
</dbReference>
<keyword evidence="5" id="KW-0770">Synapse</keyword>
<dbReference type="InterPro" id="IPR006201">
    <property type="entry name" value="Neur_channel"/>
</dbReference>
<dbReference type="InterPro" id="IPR036719">
    <property type="entry name" value="Neuro-gated_channel_TM_sf"/>
</dbReference>
<dbReference type="EMBL" id="CALNXI010000043">
    <property type="protein sequence ID" value="CAH3016547.1"/>
    <property type="molecule type" value="Genomic_DNA"/>
</dbReference>
<organism evidence="17 18">
    <name type="scientific">Porites evermanni</name>
    <dbReference type="NCBI Taxonomy" id="104178"/>
    <lineage>
        <taxon>Eukaryota</taxon>
        <taxon>Metazoa</taxon>
        <taxon>Cnidaria</taxon>
        <taxon>Anthozoa</taxon>
        <taxon>Hexacorallia</taxon>
        <taxon>Scleractinia</taxon>
        <taxon>Fungiina</taxon>
        <taxon>Poritidae</taxon>
        <taxon>Porites</taxon>
    </lineage>
</organism>
<evidence type="ECO:0000313" key="18">
    <source>
        <dbReference type="Proteomes" id="UP001159427"/>
    </source>
</evidence>
<evidence type="ECO:0000256" key="8">
    <source>
        <dbReference type="ARBA" id="ARBA00023157"/>
    </source>
</evidence>
<dbReference type="Pfam" id="PF02931">
    <property type="entry name" value="Neur_chan_LBD"/>
    <property type="match status" value="1"/>
</dbReference>
<comment type="caution">
    <text evidence="17">The sequence shown here is derived from an EMBL/GenBank/DDBJ whole genome shotgun (WGS) entry which is preliminary data.</text>
</comment>
<accession>A0ABN8LHF7</accession>
<evidence type="ECO:0000256" key="1">
    <source>
        <dbReference type="ARBA" id="ARBA00022448"/>
    </source>
</evidence>
<keyword evidence="9" id="KW-0675">Receptor</keyword>